<protein>
    <recommendedName>
        <fullName evidence="5">MYND-type domain-containing protein</fullName>
    </recommendedName>
</protein>
<evidence type="ECO:0000256" key="4">
    <source>
        <dbReference type="PROSITE-ProRule" id="PRU00134"/>
    </source>
</evidence>
<accession>A0A1Y1IAJ4</accession>
<dbReference type="PROSITE" id="PS50865">
    <property type="entry name" value="ZF_MYND_2"/>
    <property type="match status" value="1"/>
</dbReference>
<keyword evidence="1" id="KW-0479">Metal-binding</keyword>
<evidence type="ECO:0000259" key="5">
    <source>
        <dbReference type="PROSITE" id="PS50865"/>
    </source>
</evidence>
<dbReference type="Pfam" id="PF01753">
    <property type="entry name" value="zf-MYND"/>
    <property type="match status" value="1"/>
</dbReference>
<evidence type="ECO:0000313" key="6">
    <source>
        <dbReference type="EMBL" id="GAQ85727.1"/>
    </source>
</evidence>
<name>A0A1Y1IAJ4_KLENI</name>
<keyword evidence="7" id="KW-1185">Reference proteome</keyword>
<dbReference type="Gene3D" id="6.10.140.2220">
    <property type="match status" value="1"/>
</dbReference>
<evidence type="ECO:0000313" key="7">
    <source>
        <dbReference type="Proteomes" id="UP000054558"/>
    </source>
</evidence>
<dbReference type="Proteomes" id="UP000054558">
    <property type="component" value="Unassembled WGS sequence"/>
</dbReference>
<reference evidence="6 7" key="1">
    <citation type="journal article" date="2014" name="Nat. Commun.">
        <title>Klebsormidium flaccidum genome reveals primary factors for plant terrestrial adaptation.</title>
        <authorList>
            <person name="Hori K."/>
            <person name="Maruyama F."/>
            <person name="Fujisawa T."/>
            <person name="Togashi T."/>
            <person name="Yamamoto N."/>
            <person name="Seo M."/>
            <person name="Sato S."/>
            <person name="Yamada T."/>
            <person name="Mori H."/>
            <person name="Tajima N."/>
            <person name="Moriyama T."/>
            <person name="Ikeuchi M."/>
            <person name="Watanabe M."/>
            <person name="Wada H."/>
            <person name="Kobayashi K."/>
            <person name="Saito M."/>
            <person name="Masuda T."/>
            <person name="Sasaki-Sekimoto Y."/>
            <person name="Mashiguchi K."/>
            <person name="Awai K."/>
            <person name="Shimojima M."/>
            <person name="Masuda S."/>
            <person name="Iwai M."/>
            <person name="Nobusawa T."/>
            <person name="Narise T."/>
            <person name="Kondo S."/>
            <person name="Saito H."/>
            <person name="Sato R."/>
            <person name="Murakawa M."/>
            <person name="Ihara Y."/>
            <person name="Oshima-Yamada Y."/>
            <person name="Ohtaka K."/>
            <person name="Satoh M."/>
            <person name="Sonobe K."/>
            <person name="Ishii M."/>
            <person name="Ohtani R."/>
            <person name="Kanamori-Sato M."/>
            <person name="Honoki R."/>
            <person name="Miyazaki D."/>
            <person name="Mochizuki H."/>
            <person name="Umetsu J."/>
            <person name="Higashi K."/>
            <person name="Shibata D."/>
            <person name="Kamiya Y."/>
            <person name="Sato N."/>
            <person name="Nakamura Y."/>
            <person name="Tabata S."/>
            <person name="Ida S."/>
            <person name="Kurokawa K."/>
            <person name="Ohta H."/>
        </authorList>
    </citation>
    <scope>NUCLEOTIDE SEQUENCE [LARGE SCALE GENOMIC DNA]</scope>
    <source>
        <strain evidence="6 7">NIES-2285</strain>
    </source>
</reference>
<evidence type="ECO:0000256" key="2">
    <source>
        <dbReference type="ARBA" id="ARBA00022771"/>
    </source>
</evidence>
<dbReference type="OrthoDB" id="530530at2759"/>
<dbReference type="GO" id="GO:0008270">
    <property type="term" value="F:zinc ion binding"/>
    <property type="evidence" value="ECO:0007669"/>
    <property type="project" value="UniProtKB-KW"/>
</dbReference>
<keyword evidence="3" id="KW-0862">Zinc</keyword>
<dbReference type="AlphaFoldDB" id="A0A1Y1IAJ4"/>
<organism evidence="6 7">
    <name type="scientific">Klebsormidium nitens</name>
    <name type="common">Green alga</name>
    <name type="synonym">Ulothrix nitens</name>
    <dbReference type="NCBI Taxonomy" id="105231"/>
    <lineage>
        <taxon>Eukaryota</taxon>
        <taxon>Viridiplantae</taxon>
        <taxon>Streptophyta</taxon>
        <taxon>Klebsormidiophyceae</taxon>
        <taxon>Klebsormidiales</taxon>
        <taxon>Klebsormidiaceae</taxon>
        <taxon>Klebsormidium</taxon>
    </lineage>
</organism>
<dbReference type="SUPFAM" id="SSF144232">
    <property type="entry name" value="HIT/MYND zinc finger-like"/>
    <property type="match status" value="1"/>
</dbReference>
<dbReference type="Gene3D" id="1.10.220.160">
    <property type="match status" value="1"/>
</dbReference>
<feature type="domain" description="MYND-type" evidence="5">
    <location>
        <begin position="256"/>
        <end position="295"/>
    </location>
</feature>
<gene>
    <name evidence="6" type="ORF">KFL_002510040</name>
</gene>
<dbReference type="EMBL" id="DF237200">
    <property type="protein sequence ID" value="GAQ85727.1"/>
    <property type="molecule type" value="Genomic_DNA"/>
</dbReference>
<evidence type="ECO:0000256" key="1">
    <source>
        <dbReference type="ARBA" id="ARBA00022723"/>
    </source>
</evidence>
<keyword evidence="2 4" id="KW-0863">Zinc-finger</keyword>
<evidence type="ECO:0000256" key="3">
    <source>
        <dbReference type="ARBA" id="ARBA00022833"/>
    </source>
</evidence>
<sequence>MRNFSTRSGELMTALVVKVEEGIDMWISNGALQIFKLSESDAFKVAVENIDKATPSPLNCESACVSDKRAMQAIYEKIDSNPHTIFCIKDYEREPVVLWMLFKDQQALPRLILPRVIECLAGALGCAATSTVVIPFLNGTVFVGNCESVKSMWWLAGQLESPSNKERMAHEGSGFVSARPYRVTKLRNDEGLVELEPYPVYGGVLGLRVWEGPVRKPMYPVPKTRAEAELLNPHTAINRGFIYELMDESVFLADHCWNCRKKSPQLLKCGKCLNVKYCCKDCQRIGWRKDHKFECDAMKLAADAPHTTKSARGDKEARNVVKQHNKEVREKLAETITANMKDVSL</sequence>
<proteinExistence type="predicted"/>
<dbReference type="InterPro" id="IPR002893">
    <property type="entry name" value="Znf_MYND"/>
</dbReference>